<evidence type="ECO:0000256" key="1">
    <source>
        <dbReference type="ARBA" id="ARBA00023015"/>
    </source>
</evidence>
<name>A0A2T2WFM2_9FIRM</name>
<dbReference type="InterPro" id="IPR050397">
    <property type="entry name" value="Env_Response_Regulators"/>
</dbReference>
<accession>A0A2T2WFM2</accession>
<evidence type="ECO:0000259" key="5">
    <source>
        <dbReference type="PROSITE" id="PS51063"/>
    </source>
</evidence>
<evidence type="ECO:0000259" key="4">
    <source>
        <dbReference type="PROSITE" id="PS50042"/>
    </source>
</evidence>
<keyword evidence="3" id="KW-0804">Transcription</keyword>
<dbReference type="GO" id="GO:0003700">
    <property type="term" value="F:DNA-binding transcription factor activity"/>
    <property type="evidence" value="ECO:0007669"/>
    <property type="project" value="TreeGrafter"/>
</dbReference>
<dbReference type="Pfam" id="PF13545">
    <property type="entry name" value="HTH_Crp_2"/>
    <property type="match status" value="1"/>
</dbReference>
<evidence type="ECO:0000256" key="3">
    <source>
        <dbReference type="ARBA" id="ARBA00023163"/>
    </source>
</evidence>
<keyword evidence="2" id="KW-0238">DNA-binding</keyword>
<sequence>MLVEQSVIMAFSVIPEPDLERLQLSWGIRSFRKGQLVYSEGRVIDEVLVVVTGHLLSYRLTTEGKSCTLRTIGAGDFIGEEDLLDGKGTEGYVKSVTESRCLVIPQNGYEALLLHYPTFARLRFVEMSRRLKTAERMMQELAYSTVKQRILLILTKLASEIGKARSDGLELTFNWSHHDLASMVGSTRETVTNTLSLLQKEGLIKMEGKRMMIAQQASSGVAHIQYGRQDHHSLREFPR</sequence>
<protein>
    <recommendedName>
        <fullName evidence="8">Crp/Fnr family transcriptional regulator</fullName>
    </recommendedName>
</protein>
<evidence type="ECO:0008006" key="8">
    <source>
        <dbReference type="Google" id="ProtNLM"/>
    </source>
</evidence>
<dbReference type="AlphaFoldDB" id="A0A2T2WFM2"/>
<dbReference type="InterPro" id="IPR012318">
    <property type="entry name" value="HTH_CRP"/>
</dbReference>
<evidence type="ECO:0000313" key="7">
    <source>
        <dbReference type="Proteomes" id="UP000241848"/>
    </source>
</evidence>
<reference evidence="6 7" key="1">
    <citation type="journal article" date="2014" name="BMC Genomics">
        <title>Comparison of environmental and isolate Sulfobacillus genomes reveals diverse carbon, sulfur, nitrogen, and hydrogen metabolisms.</title>
        <authorList>
            <person name="Justice N.B."/>
            <person name="Norman A."/>
            <person name="Brown C.T."/>
            <person name="Singh A."/>
            <person name="Thomas B.C."/>
            <person name="Banfield J.F."/>
        </authorList>
    </citation>
    <scope>NUCLEOTIDE SEQUENCE [LARGE SCALE GENOMIC DNA]</scope>
    <source>
        <strain evidence="6">AMDSBA3</strain>
    </source>
</reference>
<dbReference type="PROSITE" id="PS50042">
    <property type="entry name" value="CNMP_BINDING_3"/>
    <property type="match status" value="1"/>
</dbReference>
<dbReference type="SUPFAM" id="SSF51206">
    <property type="entry name" value="cAMP-binding domain-like"/>
    <property type="match status" value="1"/>
</dbReference>
<comment type="caution">
    <text evidence="6">The sequence shown here is derived from an EMBL/GenBank/DDBJ whole genome shotgun (WGS) entry which is preliminary data.</text>
</comment>
<dbReference type="InterPro" id="IPR036390">
    <property type="entry name" value="WH_DNA-bd_sf"/>
</dbReference>
<dbReference type="SUPFAM" id="SSF46785">
    <property type="entry name" value="Winged helix' DNA-binding domain"/>
    <property type="match status" value="1"/>
</dbReference>
<evidence type="ECO:0000256" key="2">
    <source>
        <dbReference type="ARBA" id="ARBA00023125"/>
    </source>
</evidence>
<proteinExistence type="predicted"/>
<dbReference type="PANTHER" id="PTHR24567:SF74">
    <property type="entry name" value="HTH-TYPE TRANSCRIPTIONAL REGULATOR ARCR"/>
    <property type="match status" value="1"/>
</dbReference>
<gene>
    <name evidence="6" type="ORF">C7B45_12355</name>
</gene>
<dbReference type="SMART" id="SM00100">
    <property type="entry name" value="cNMP"/>
    <property type="match status" value="1"/>
</dbReference>
<evidence type="ECO:0000313" key="6">
    <source>
        <dbReference type="EMBL" id="PSR21023.1"/>
    </source>
</evidence>
<dbReference type="InterPro" id="IPR000595">
    <property type="entry name" value="cNMP-bd_dom"/>
</dbReference>
<dbReference type="CDD" id="cd00038">
    <property type="entry name" value="CAP_ED"/>
    <property type="match status" value="1"/>
</dbReference>
<dbReference type="PRINTS" id="PR00034">
    <property type="entry name" value="HTHCRP"/>
</dbReference>
<dbReference type="InterPro" id="IPR018490">
    <property type="entry name" value="cNMP-bd_dom_sf"/>
</dbReference>
<feature type="domain" description="HTH crp-type" evidence="5">
    <location>
        <begin position="144"/>
        <end position="217"/>
    </location>
</feature>
<dbReference type="InterPro" id="IPR014710">
    <property type="entry name" value="RmlC-like_jellyroll"/>
</dbReference>
<dbReference type="Gene3D" id="2.60.120.10">
    <property type="entry name" value="Jelly Rolls"/>
    <property type="match status" value="1"/>
</dbReference>
<dbReference type="SMART" id="SM00419">
    <property type="entry name" value="HTH_CRP"/>
    <property type="match status" value="1"/>
</dbReference>
<dbReference type="Proteomes" id="UP000241848">
    <property type="component" value="Unassembled WGS sequence"/>
</dbReference>
<organism evidence="6 7">
    <name type="scientific">Sulfobacillus acidophilus</name>
    <dbReference type="NCBI Taxonomy" id="53633"/>
    <lineage>
        <taxon>Bacteria</taxon>
        <taxon>Bacillati</taxon>
        <taxon>Bacillota</taxon>
        <taxon>Clostridia</taxon>
        <taxon>Eubacteriales</taxon>
        <taxon>Clostridiales Family XVII. Incertae Sedis</taxon>
        <taxon>Sulfobacillus</taxon>
    </lineage>
</organism>
<dbReference type="Pfam" id="PF00027">
    <property type="entry name" value="cNMP_binding"/>
    <property type="match status" value="1"/>
</dbReference>
<dbReference type="PANTHER" id="PTHR24567">
    <property type="entry name" value="CRP FAMILY TRANSCRIPTIONAL REGULATORY PROTEIN"/>
    <property type="match status" value="1"/>
</dbReference>
<dbReference type="Gene3D" id="1.10.10.10">
    <property type="entry name" value="Winged helix-like DNA-binding domain superfamily/Winged helix DNA-binding domain"/>
    <property type="match status" value="1"/>
</dbReference>
<keyword evidence="1" id="KW-0805">Transcription regulation</keyword>
<dbReference type="PROSITE" id="PS51063">
    <property type="entry name" value="HTH_CRP_2"/>
    <property type="match status" value="1"/>
</dbReference>
<feature type="domain" description="Cyclic nucleotide-binding" evidence="4">
    <location>
        <begin position="10"/>
        <end position="130"/>
    </location>
</feature>
<dbReference type="InterPro" id="IPR036388">
    <property type="entry name" value="WH-like_DNA-bd_sf"/>
</dbReference>
<dbReference type="GO" id="GO:0003677">
    <property type="term" value="F:DNA binding"/>
    <property type="evidence" value="ECO:0007669"/>
    <property type="project" value="UniProtKB-KW"/>
</dbReference>
<dbReference type="EMBL" id="PXYV01000044">
    <property type="protein sequence ID" value="PSR21023.1"/>
    <property type="molecule type" value="Genomic_DNA"/>
</dbReference>
<dbReference type="GO" id="GO:0005829">
    <property type="term" value="C:cytosol"/>
    <property type="evidence" value="ECO:0007669"/>
    <property type="project" value="TreeGrafter"/>
</dbReference>